<dbReference type="OrthoDB" id="10055027at2759"/>
<protein>
    <submittedName>
        <fullName evidence="7">Uncharacterized protein</fullName>
    </submittedName>
</protein>
<comment type="subcellular location">
    <subcellularLocation>
        <location evidence="1">Membrane</location>
        <topology evidence="1">Multi-pass membrane protein</topology>
    </subcellularLocation>
</comment>
<comment type="caution">
    <text evidence="7">The sequence shown here is derived from an EMBL/GenBank/DDBJ whole genome shotgun (WGS) entry which is preliminary data.</text>
</comment>
<keyword evidence="5 6" id="KW-0472">Membrane</keyword>
<accession>A0A4U8US15</accession>
<dbReference type="GO" id="GO:0061630">
    <property type="term" value="F:ubiquitin protein ligase activity"/>
    <property type="evidence" value="ECO:0007669"/>
    <property type="project" value="InterPro"/>
</dbReference>
<reference evidence="7 8" key="2">
    <citation type="journal article" date="2019" name="G3 (Bethesda)">
        <title>Hybrid Assembly of the Genome of the Entomopathogenic Nematode Steinernema carpocapsae Identifies the X-Chromosome.</title>
        <authorList>
            <person name="Serra L."/>
            <person name="Macchietto M."/>
            <person name="Macias-Munoz A."/>
            <person name="McGill C.J."/>
            <person name="Rodriguez I.M."/>
            <person name="Rodriguez B."/>
            <person name="Murad R."/>
            <person name="Mortazavi A."/>
        </authorList>
    </citation>
    <scope>NUCLEOTIDE SEQUENCE [LARGE SCALE GENOMIC DNA]</scope>
    <source>
        <strain evidence="7 8">ALL</strain>
    </source>
</reference>
<dbReference type="PANTHER" id="PTHR31322">
    <property type="entry name" value="E3 UBIQUITIN-PROTEIN LIGASE TM129"/>
    <property type="match status" value="1"/>
</dbReference>
<evidence type="ECO:0000256" key="2">
    <source>
        <dbReference type="ARBA" id="ARBA00007332"/>
    </source>
</evidence>
<keyword evidence="8" id="KW-1185">Reference proteome</keyword>
<evidence type="ECO:0000256" key="6">
    <source>
        <dbReference type="SAM" id="Phobius"/>
    </source>
</evidence>
<dbReference type="GO" id="GO:0016567">
    <property type="term" value="P:protein ubiquitination"/>
    <property type="evidence" value="ECO:0007669"/>
    <property type="project" value="InterPro"/>
</dbReference>
<dbReference type="GO" id="GO:0005783">
    <property type="term" value="C:endoplasmic reticulum"/>
    <property type="evidence" value="ECO:0007669"/>
    <property type="project" value="TreeGrafter"/>
</dbReference>
<gene>
    <name evidence="7" type="ORF">L596_003308</name>
</gene>
<dbReference type="AlphaFoldDB" id="A0A4U8US15"/>
<dbReference type="PANTHER" id="PTHR31322:SF2">
    <property type="entry name" value="E3 UBIQUITIN-PROTEIN LIGASE TM129"/>
    <property type="match status" value="1"/>
</dbReference>
<dbReference type="GO" id="GO:0016020">
    <property type="term" value="C:membrane"/>
    <property type="evidence" value="ECO:0007669"/>
    <property type="project" value="UniProtKB-SubCell"/>
</dbReference>
<dbReference type="STRING" id="34508.A0A4U8US15"/>
<feature type="transmembrane region" description="Helical" evidence="6">
    <location>
        <begin position="96"/>
        <end position="119"/>
    </location>
</feature>
<evidence type="ECO:0000313" key="8">
    <source>
        <dbReference type="Proteomes" id="UP000298663"/>
    </source>
</evidence>
<comment type="similarity">
    <text evidence="2">Belongs to the TMEM129 family.</text>
</comment>
<reference evidence="7 8" key="1">
    <citation type="journal article" date="2015" name="Genome Biol.">
        <title>Comparative genomics of Steinernema reveals deeply conserved gene regulatory networks.</title>
        <authorList>
            <person name="Dillman A.R."/>
            <person name="Macchietto M."/>
            <person name="Porter C.F."/>
            <person name="Rogers A."/>
            <person name="Williams B."/>
            <person name="Antoshechkin I."/>
            <person name="Lee M.M."/>
            <person name="Goodwin Z."/>
            <person name="Lu X."/>
            <person name="Lewis E.E."/>
            <person name="Goodrich-Blair H."/>
            <person name="Stock S.P."/>
            <person name="Adams B.J."/>
            <person name="Sternberg P.W."/>
            <person name="Mortazavi A."/>
        </authorList>
    </citation>
    <scope>NUCLEOTIDE SEQUENCE [LARGE SCALE GENOMIC DNA]</scope>
    <source>
        <strain evidence="7 8">ALL</strain>
    </source>
</reference>
<keyword evidence="3 6" id="KW-0812">Transmembrane</keyword>
<dbReference type="InterPro" id="IPR018801">
    <property type="entry name" value="TM129"/>
</dbReference>
<name>A0A4U8US15_STECR</name>
<organism evidence="7 8">
    <name type="scientific">Steinernema carpocapsae</name>
    <name type="common">Entomopathogenic nematode</name>
    <dbReference type="NCBI Taxonomy" id="34508"/>
    <lineage>
        <taxon>Eukaryota</taxon>
        <taxon>Metazoa</taxon>
        <taxon>Ecdysozoa</taxon>
        <taxon>Nematoda</taxon>
        <taxon>Chromadorea</taxon>
        <taxon>Rhabditida</taxon>
        <taxon>Tylenchina</taxon>
        <taxon>Panagrolaimomorpha</taxon>
        <taxon>Strongyloidoidea</taxon>
        <taxon>Steinernematidae</taxon>
        <taxon>Steinernema</taxon>
    </lineage>
</organism>
<dbReference type="Pfam" id="PF10272">
    <property type="entry name" value="Tmpp129"/>
    <property type="match status" value="1"/>
</dbReference>
<evidence type="ECO:0000256" key="5">
    <source>
        <dbReference type="ARBA" id="ARBA00023136"/>
    </source>
</evidence>
<evidence type="ECO:0000256" key="4">
    <source>
        <dbReference type="ARBA" id="ARBA00022989"/>
    </source>
</evidence>
<proteinExistence type="inferred from homology"/>
<evidence type="ECO:0000256" key="1">
    <source>
        <dbReference type="ARBA" id="ARBA00004141"/>
    </source>
</evidence>
<evidence type="ECO:0000313" key="7">
    <source>
        <dbReference type="EMBL" id="TMS36042.1"/>
    </source>
</evidence>
<sequence length="366" mass="40770">MMELGIPLQDLAFALIALSAGFLLIAFPPQEFHSAGFTIPSVFHFLVGSEKQNFIRFQCRRTALTMVIHASLVPAYLLTLHAYGLADIFAVFPDTIIQLITQISILAALGAYSYVFYLCRNDFSKHSIIRNLKKFDRNLQRIIESINSEMRNLGNLHLHLVGYTRLIITDSWAFKVSNYTVVAIPLSSIEVQAIEAHMSPGHPVHGGAAVQFVNVVFRSAAHGLSFNVRLNSTVLADVRERLYRPIQIAEDVAIYRTISDRFVTAFTDVVRNNPTTSVPNDEDLELCLGCSSTAANVRLSKNCLDVTQEALNCDECQCRPMWCVTCLARVFAAKQDKDNTESWLSGKANCPTCRAVFCVLDVCLLE</sequence>
<feature type="transmembrane region" description="Helical" evidence="6">
    <location>
        <begin position="6"/>
        <end position="27"/>
    </location>
</feature>
<dbReference type="EMBL" id="AZBU02000001">
    <property type="protein sequence ID" value="TMS36042.1"/>
    <property type="molecule type" value="Genomic_DNA"/>
</dbReference>
<evidence type="ECO:0000256" key="3">
    <source>
        <dbReference type="ARBA" id="ARBA00022692"/>
    </source>
</evidence>
<keyword evidence="4 6" id="KW-1133">Transmembrane helix</keyword>
<dbReference type="Proteomes" id="UP000298663">
    <property type="component" value="Unassembled WGS sequence"/>
</dbReference>
<feature type="transmembrane region" description="Helical" evidence="6">
    <location>
        <begin position="63"/>
        <end position="84"/>
    </location>
</feature>